<dbReference type="OrthoDB" id="3222at2759"/>
<dbReference type="InterPro" id="IPR034294">
    <property type="entry name" value="Aquaporin_transptr"/>
</dbReference>
<feature type="transmembrane region" description="Helical" evidence="11">
    <location>
        <begin position="71"/>
        <end position="93"/>
    </location>
</feature>
<accession>A0A6A6GBR9</accession>
<evidence type="ECO:0000256" key="6">
    <source>
        <dbReference type="ARBA" id="ARBA00022989"/>
    </source>
</evidence>
<protein>
    <submittedName>
        <fullName evidence="12">Aquaporin-like protein</fullName>
    </submittedName>
</protein>
<evidence type="ECO:0000256" key="8">
    <source>
        <dbReference type="ARBA" id="ARBA00034651"/>
    </source>
</evidence>
<dbReference type="PRINTS" id="PR00783">
    <property type="entry name" value="MINTRINSICP"/>
</dbReference>
<proteinExistence type="inferred from homology"/>
<gene>
    <name evidence="12" type="ORF">BDZ85DRAFT_263114</name>
</gene>
<comment type="subcellular location">
    <subcellularLocation>
        <location evidence="1">Membrane</location>
        <topology evidence="1">Multi-pass membrane protein</topology>
    </subcellularLocation>
</comment>
<dbReference type="InterPro" id="IPR000425">
    <property type="entry name" value="MIP"/>
</dbReference>
<keyword evidence="4 9" id="KW-0812">Transmembrane</keyword>
<organism evidence="12 13">
    <name type="scientific">Elsinoe ampelina</name>
    <dbReference type="NCBI Taxonomy" id="302913"/>
    <lineage>
        <taxon>Eukaryota</taxon>
        <taxon>Fungi</taxon>
        <taxon>Dikarya</taxon>
        <taxon>Ascomycota</taxon>
        <taxon>Pezizomycotina</taxon>
        <taxon>Dothideomycetes</taxon>
        <taxon>Dothideomycetidae</taxon>
        <taxon>Myriangiales</taxon>
        <taxon>Elsinoaceae</taxon>
        <taxon>Elsinoe</taxon>
    </lineage>
</organism>
<evidence type="ECO:0000256" key="11">
    <source>
        <dbReference type="SAM" id="Phobius"/>
    </source>
</evidence>
<comment type="similarity">
    <text evidence="2 9">Belongs to the MIP/aquaporin (TC 1.A.8) family.</text>
</comment>
<evidence type="ECO:0000256" key="1">
    <source>
        <dbReference type="ARBA" id="ARBA00004141"/>
    </source>
</evidence>
<evidence type="ECO:0000256" key="7">
    <source>
        <dbReference type="ARBA" id="ARBA00023136"/>
    </source>
</evidence>
<evidence type="ECO:0000256" key="4">
    <source>
        <dbReference type="ARBA" id="ARBA00022692"/>
    </source>
</evidence>
<keyword evidence="6 11" id="KW-1133">Transmembrane helix</keyword>
<evidence type="ECO:0000313" key="13">
    <source>
        <dbReference type="Proteomes" id="UP000799538"/>
    </source>
</evidence>
<feature type="transmembrane region" description="Helical" evidence="11">
    <location>
        <begin position="155"/>
        <end position="179"/>
    </location>
</feature>
<keyword evidence="7 11" id="KW-0472">Membrane</keyword>
<keyword evidence="5" id="KW-0677">Repeat</keyword>
<dbReference type="Proteomes" id="UP000799538">
    <property type="component" value="Unassembled WGS sequence"/>
</dbReference>
<feature type="transmembrane region" description="Helical" evidence="11">
    <location>
        <begin position="231"/>
        <end position="250"/>
    </location>
</feature>
<feature type="compositionally biased region" description="Basic and acidic residues" evidence="10">
    <location>
        <begin position="265"/>
        <end position="285"/>
    </location>
</feature>
<keyword evidence="3 9" id="KW-0813">Transport</keyword>
<dbReference type="PANTHER" id="PTHR19139:SF283">
    <property type="entry name" value="AQUAPORIN"/>
    <property type="match status" value="1"/>
</dbReference>
<dbReference type="Pfam" id="PF00230">
    <property type="entry name" value="MIP"/>
    <property type="match status" value="1"/>
</dbReference>
<dbReference type="FunFam" id="1.20.1080.10:FF:000014">
    <property type="entry name" value="Aquaporin 1"/>
    <property type="match status" value="1"/>
</dbReference>
<keyword evidence="13" id="KW-1185">Reference proteome</keyword>
<evidence type="ECO:0000256" key="5">
    <source>
        <dbReference type="ARBA" id="ARBA00022737"/>
    </source>
</evidence>
<evidence type="ECO:0000313" key="12">
    <source>
        <dbReference type="EMBL" id="KAF2223176.1"/>
    </source>
</evidence>
<dbReference type="SUPFAM" id="SSF81338">
    <property type="entry name" value="Aquaporin-like"/>
    <property type="match status" value="1"/>
</dbReference>
<dbReference type="GO" id="GO:0005886">
    <property type="term" value="C:plasma membrane"/>
    <property type="evidence" value="ECO:0007669"/>
    <property type="project" value="TreeGrafter"/>
</dbReference>
<reference evidence="13" key="1">
    <citation type="journal article" date="2020" name="Stud. Mycol.">
        <title>101 Dothideomycetes genomes: A test case for predicting lifestyles and emergence of pathogens.</title>
        <authorList>
            <person name="Haridas S."/>
            <person name="Albert R."/>
            <person name="Binder M."/>
            <person name="Bloem J."/>
            <person name="LaButti K."/>
            <person name="Salamov A."/>
            <person name="Andreopoulos B."/>
            <person name="Baker S."/>
            <person name="Barry K."/>
            <person name="Bills G."/>
            <person name="Bluhm B."/>
            <person name="Cannon C."/>
            <person name="Castanera R."/>
            <person name="Culley D."/>
            <person name="Daum C."/>
            <person name="Ezra D."/>
            <person name="Gonzalez J."/>
            <person name="Henrissat B."/>
            <person name="Kuo A."/>
            <person name="Liang C."/>
            <person name="Lipzen A."/>
            <person name="Lutzoni F."/>
            <person name="Magnuson J."/>
            <person name="Mondo S."/>
            <person name="Nolan M."/>
            <person name="Ohm R."/>
            <person name="Pangilinan J."/>
            <person name="Park H.-J."/>
            <person name="Ramirez L."/>
            <person name="Alfaro M."/>
            <person name="Sun H."/>
            <person name="Tritt A."/>
            <person name="Yoshinaga Y."/>
            <person name="Zwiers L.-H."/>
            <person name="Turgeon B."/>
            <person name="Goodwin S."/>
            <person name="Spatafora J."/>
            <person name="Crous P."/>
            <person name="Grigoriev I."/>
        </authorList>
    </citation>
    <scope>NUCLEOTIDE SEQUENCE [LARGE SCALE GENOMIC DNA]</scope>
    <source>
        <strain evidence="13">CECT 20119</strain>
    </source>
</reference>
<evidence type="ECO:0000256" key="9">
    <source>
        <dbReference type="RuleBase" id="RU000477"/>
    </source>
</evidence>
<evidence type="ECO:0000256" key="10">
    <source>
        <dbReference type="SAM" id="MobiDB-lite"/>
    </source>
</evidence>
<dbReference type="AlphaFoldDB" id="A0A6A6GBR9"/>
<dbReference type="InterPro" id="IPR023271">
    <property type="entry name" value="Aquaporin-like"/>
</dbReference>
<dbReference type="EMBL" id="ML992507">
    <property type="protein sequence ID" value="KAF2223176.1"/>
    <property type="molecule type" value="Genomic_DNA"/>
</dbReference>
<name>A0A6A6GBR9_9PEZI</name>
<dbReference type="Gene3D" id="1.20.1080.10">
    <property type="entry name" value="Glycerol uptake facilitator protein"/>
    <property type="match status" value="1"/>
</dbReference>
<dbReference type="NCBIfam" id="TIGR00861">
    <property type="entry name" value="MIP"/>
    <property type="match status" value="1"/>
</dbReference>
<dbReference type="GO" id="GO:0015250">
    <property type="term" value="F:water channel activity"/>
    <property type="evidence" value="ECO:0007669"/>
    <property type="project" value="TreeGrafter"/>
</dbReference>
<feature type="transmembrane region" description="Helical" evidence="11">
    <location>
        <begin position="114"/>
        <end position="135"/>
    </location>
</feature>
<sequence>MPRNYIDGPVDRVKGGRRAASERSAWKNHLVATTSEFVGTFLFLYFAYAGHQMAVDQAGQTGPNGTVSAQTVIYIAMAYGFSLLVTVWTLYRVSGGLFNPAITFALCITRNLSWVRGLLFFPAQLLGAICAAALVESMTPGGIERTRTRLAPGMTIARGVFFEMFLTAQLTLTVLMLAAEKSKDTFIAPIGIGLSLFVAEIAGVYYTGGSLNPARSFGPCVADASFEGYHWIYWVGPFLGAAIAAGYYSFIKYLHYEDANPGQDDNSKENAHRDNNADRVDGGEV</sequence>
<feature type="transmembrane region" description="Helical" evidence="11">
    <location>
        <begin position="186"/>
        <end position="206"/>
    </location>
</feature>
<feature type="transmembrane region" description="Helical" evidence="11">
    <location>
        <begin position="30"/>
        <end position="51"/>
    </location>
</feature>
<dbReference type="PANTHER" id="PTHR19139">
    <property type="entry name" value="AQUAPORIN TRANSPORTER"/>
    <property type="match status" value="1"/>
</dbReference>
<feature type="region of interest" description="Disordered" evidence="10">
    <location>
        <begin position="262"/>
        <end position="285"/>
    </location>
</feature>
<comment type="catalytic activity">
    <reaction evidence="8">
        <text>H2O(in) = H2O(out)</text>
        <dbReference type="Rhea" id="RHEA:29667"/>
        <dbReference type="ChEBI" id="CHEBI:15377"/>
    </reaction>
</comment>
<evidence type="ECO:0000256" key="2">
    <source>
        <dbReference type="ARBA" id="ARBA00006175"/>
    </source>
</evidence>
<evidence type="ECO:0000256" key="3">
    <source>
        <dbReference type="ARBA" id="ARBA00022448"/>
    </source>
</evidence>